<feature type="compositionally biased region" description="Low complexity" evidence="8">
    <location>
        <begin position="140"/>
        <end position="154"/>
    </location>
</feature>
<keyword evidence="7" id="KW-0325">Glycoprotein</keyword>
<accession>A0A674GJJ3</accession>
<dbReference type="GO" id="GO:0030246">
    <property type="term" value="F:carbohydrate binding"/>
    <property type="evidence" value="ECO:0007669"/>
    <property type="project" value="Ensembl"/>
</dbReference>
<dbReference type="Pfam" id="PF06365">
    <property type="entry name" value="CD34_antigen"/>
    <property type="match status" value="1"/>
</dbReference>
<evidence type="ECO:0000256" key="4">
    <source>
        <dbReference type="ARBA" id="ARBA00022889"/>
    </source>
</evidence>
<dbReference type="GO" id="GO:0003094">
    <property type="term" value="P:glomerular filtration"/>
    <property type="evidence" value="ECO:0007669"/>
    <property type="project" value="Ensembl"/>
</dbReference>
<dbReference type="GO" id="GO:0072011">
    <property type="term" value="P:glomerular endothelium development"/>
    <property type="evidence" value="ECO:0007669"/>
    <property type="project" value="Ensembl"/>
</dbReference>
<evidence type="ECO:0000256" key="8">
    <source>
        <dbReference type="SAM" id="MobiDB-lite"/>
    </source>
</evidence>
<feature type="compositionally biased region" description="Low complexity" evidence="8">
    <location>
        <begin position="43"/>
        <end position="59"/>
    </location>
</feature>
<dbReference type="GeneTree" id="ENSGT00390000008414"/>
<evidence type="ECO:0000256" key="1">
    <source>
        <dbReference type="ARBA" id="ARBA00004479"/>
    </source>
</evidence>
<dbReference type="GO" id="GO:0048471">
    <property type="term" value="C:perinuclear region of cytoplasm"/>
    <property type="evidence" value="ECO:0007669"/>
    <property type="project" value="Ensembl"/>
</dbReference>
<gene>
    <name evidence="11" type="primary">CD34</name>
</gene>
<feature type="signal peptide" evidence="10">
    <location>
        <begin position="1"/>
        <end position="20"/>
    </location>
</feature>
<dbReference type="InterPro" id="IPR013836">
    <property type="entry name" value="CD34/Podocalyxin"/>
</dbReference>
<dbReference type="InParanoid" id="A0A674GJJ3"/>
<dbReference type="Ensembl" id="ENSTGUT00000031997.1">
    <property type="protein sequence ID" value="ENSTGUP00000022974.1"/>
    <property type="gene ID" value="ENSTGUG00000028602.1"/>
</dbReference>
<dbReference type="GO" id="GO:0043199">
    <property type="term" value="F:sulfate binding"/>
    <property type="evidence" value="ECO:0007669"/>
    <property type="project" value="Ensembl"/>
</dbReference>
<dbReference type="AlphaFoldDB" id="A0A674GJJ3"/>
<dbReference type="GO" id="GO:0032703">
    <property type="term" value="P:negative regulation of interleukin-2 production"/>
    <property type="evidence" value="ECO:0007669"/>
    <property type="project" value="Ensembl"/>
</dbReference>
<feature type="compositionally biased region" description="Polar residues" evidence="8">
    <location>
        <begin position="60"/>
        <end position="77"/>
    </location>
</feature>
<feature type="region of interest" description="Disordered" evidence="8">
    <location>
        <begin position="311"/>
        <end position="372"/>
    </location>
</feature>
<evidence type="ECO:0000256" key="7">
    <source>
        <dbReference type="ARBA" id="ARBA00023180"/>
    </source>
</evidence>
<dbReference type="GO" id="GO:0005576">
    <property type="term" value="C:extracellular region"/>
    <property type="evidence" value="ECO:0007669"/>
    <property type="project" value="Ensembl"/>
</dbReference>
<organism evidence="11 12">
    <name type="scientific">Taeniopygia guttata</name>
    <name type="common">Zebra finch</name>
    <name type="synonym">Poephila guttata</name>
    <dbReference type="NCBI Taxonomy" id="59729"/>
    <lineage>
        <taxon>Eukaryota</taxon>
        <taxon>Metazoa</taxon>
        <taxon>Chordata</taxon>
        <taxon>Craniata</taxon>
        <taxon>Vertebrata</taxon>
        <taxon>Euteleostomi</taxon>
        <taxon>Archelosauria</taxon>
        <taxon>Archosauria</taxon>
        <taxon>Dinosauria</taxon>
        <taxon>Saurischia</taxon>
        <taxon>Theropoda</taxon>
        <taxon>Coelurosauria</taxon>
        <taxon>Aves</taxon>
        <taxon>Neognathae</taxon>
        <taxon>Neoaves</taxon>
        <taxon>Telluraves</taxon>
        <taxon>Australaves</taxon>
        <taxon>Passeriformes</taxon>
        <taxon>Passeroidea</taxon>
        <taxon>Estrildidae</taxon>
        <taxon>Estrildinae</taxon>
        <taxon>Taeniopygia</taxon>
    </lineage>
</organism>
<dbReference type="Proteomes" id="UP000007754">
    <property type="component" value="Chromosome 26"/>
</dbReference>
<dbReference type="OrthoDB" id="8945512at2759"/>
<dbReference type="GO" id="GO:0009897">
    <property type="term" value="C:external side of plasma membrane"/>
    <property type="evidence" value="ECO:0007669"/>
    <property type="project" value="Ensembl"/>
</dbReference>
<dbReference type="GO" id="GO:0071425">
    <property type="term" value="P:hematopoietic stem cell proliferation"/>
    <property type="evidence" value="ECO:0007669"/>
    <property type="project" value="Ensembl"/>
</dbReference>
<dbReference type="GO" id="GO:0050900">
    <property type="term" value="P:leukocyte migration"/>
    <property type="evidence" value="ECO:0007669"/>
    <property type="project" value="Ensembl"/>
</dbReference>
<keyword evidence="12" id="KW-1185">Reference proteome</keyword>
<dbReference type="GO" id="GO:0045171">
    <property type="term" value="C:intercellular bridge"/>
    <property type="evidence" value="ECO:0007669"/>
    <property type="project" value="Ensembl"/>
</dbReference>
<dbReference type="InterPro" id="IPR008083">
    <property type="entry name" value="CD34"/>
</dbReference>
<dbReference type="GO" id="GO:0071657">
    <property type="term" value="P:positive regulation of granulocyte colony-stimulating factor production"/>
    <property type="evidence" value="ECO:0007669"/>
    <property type="project" value="Ensembl"/>
</dbReference>
<dbReference type="GO" id="GO:0098609">
    <property type="term" value="P:cell-cell adhesion"/>
    <property type="evidence" value="ECO:0007669"/>
    <property type="project" value="Ensembl"/>
</dbReference>
<proteinExistence type="predicted"/>
<feature type="chain" id="PRO_5025552113" evidence="10">
    <location>
        <begin position="21"/>
        <end position="372"/>
    </location>
</feature>
<feature type="region of interest" description="Disordered" evidence="8">
    <location>
        <begin position="43"/>
        <end position="168"/>
    </location>
</feature>
<evidence type="ECO:0000256" key="3">
    <source>
        <dbReference type="ARBA" id="ARBA00022729"/>
    </source>
</evidence>
<reference evidence="11" key="2">
    <citation type="submission" date="2025-08" db="UniProtKB">
        <authorList>
            <consortium name="Ensembl"/>
        </authorList>
    </citation>
    <scope>IDENTIFICATION</scope>
</reference>
<keyword evidence="2 9" id="KW-0812">Transmembrane</keyword>
<evidence type="ECO:0000313" key="12">
    <source>
        <dbReference type="Proteomes" id="UP000007754"/>
    </source>
</evidence>
<evidence type="ECO:0000256" key="6">
    <source>
        <dbReference type="ARBA" id="ARBA00023136"/>
    </source>
</evidence>
<dbReference type="GO" id="GO:0045766">
    <property type="term" value="P:positive regulation of angiogenesis"/>
    <property type="evidence" value="ECO:0007669"/>
    <property type="project" value="Ensembl"/>
</dbReference>
<dbReference type="OMA" id="GEIKCAG"/>
<dbReference type="GO" id="GO:0061629">
    <property type="term" value="F:RNA polymerase II-specific DNA-binding transcription factor binding"/>
    <property type="evidence" value="ECO:0007669"/>
    <property type="project" value="Ensembl"/>
</dbReference>
<dbReference type="GO" id="GO:0001894">
    <property type="term" value="P:tissue homeostasis"/>
    <property type="evidence" value="ECO:0007669"/>
    <property type="project" value="Ensembl"/>
</dbReference>
<name>A0A674GJJ3_TAEGU</name>
<evidence type="ECO:0000256" key="5">
    <source>
        <dbReference type="ARBA" id="ARBA00022989"/>
    </source>
</evidence>
<sequence>MKWRFLCIACLLELAGCTSGSTTATPSPAGTAVAVRDSGTGTASTATAATTAPGDTSSAMPTSAEGTAGSVATSPTSPGLLGQLRTSPQPSPAPTSLPGSSLGPQGRSGVPGSQSPPTQPQDGADTPGAPSSAATPEHPAVPATSTAPRATSASPQPPIPAIDCHRHPGQEGDSGAICLRLNESSTCEHFLQRKGSDLWQALCENRTHTVESPCEIQLTPSSLDRDCLLLILRGEKDPDKLLNTLQKSHWEKFGIESLQKEGARSHRDSSPKTLIALVTSGLLLAFLGLAGYFLMRRRSWSPAGQRLAEDPYYTENGSQGNTMLMCPSQEPAELQEKPNLPNLPNANGGTQENGTGSQNGRSGRQRDTDTEM</sequence>
<comment type="subcellular location">
    <subcellularLocation>
        <location evidence="1">Membrane</location>
        <topology evidence="1">Single-pass type I membrane protein</topology>
    </subcellularLocation>
</comment>
<evidence type="ECO:0000256" key="9">
    <source>
        <dbReference type="SAM" id="Phobius"/>
    </source>
</evidence>
<dbReference type="GO" id="GO:0061042">
    <property type="term" value="P:vascular wound healing"/>
    <property type="evidence" value="ECO:0007669"/>
    <property type="project" value="Ensembl"/>
</dbReference>
<evidence type="ECO:0000313" key="11">
    <source>
        <dbReference type="Ensembl" id="ENSTGUP00000022974.1"/>
    </source>
</evidence>
<dbReference type="PRINTS" id="PR01700">
    <property type="entry name" value="CD34ANTIGEN"/>
</dbReference>
<reference evidence="11" key="3">
    <citation type="submission" date="2025-09" db="UniProtKB">
        <authorList>
            <consortium name="Ensembl"/>
        </authorList>
    </citation>
    <scope>IDENTIFICATION</scope>
</reference>
<dbReference type="PANTHER" id="PTHR16677:SF1">
    <property type="entry name" value="HEMATOPOIETIC PROGENITOR CELL ANTIGEN CD34"/>
    <property type="match status" value="1"/>
</dbReference>
<feature type="transmembrane region" description="Helical" evidence="9">
    <location>
        <begin position="274"/>
        <end position="295"/>
    </location>
</feature>
<feature type="region of interest" description="Disordered" evidence="8">
    <location>
        <begin position="19"/>
        <end position="38"/>
    </location>
</feature>
<dbReference type="GO" id="GO:0072254">
    <property type="term" value="P:metanephric glomerular mesangial cell differentiation"/>
    <property type="evidence" value="ECO:0007669"/>
    <property type="project" value="Ensembl"/>
</dbReference>
<dbReference type="CTD" id="947"/>
<dbReference type="KEGG" id="tgu:100225996"/>
<keyword evidence="6 9" id="KW-0472">Membrane</keyword>
<keyword evidence="5 9" id="KW-1133">Transmembrane helix</keyword>
<reference evidence="11 12" key="1">
    <citation type="journal article" date="2010" name="Nature">
        <title>The genome of a songbird.</title>
        <authorList>
            <person name="Warren W.C."/>
            <person name="Clayton D.F."/>
            <person name="Ellegren H."/>
            <person name="Arnold A.P."/>
            <person name="Hillier L.W."/>
            <person name="Kunstner A."/>
            <person name="Searle S."/>
            <person name="White S."/>
            <person name="Vilella A.J."/>
            <person name="Fairley S."/>
            <person name="Heger A."/>
            <person name="Kong L."/>
            <person name="Ponting C.P."/>
            <person name="Jarvis E.D."/>
            <person name="Mello C.V."/>
            <person name="Minx P."/>
            <person name="Lovell P."/>
            <person name="Velho T.A."/>
            <person name="Ferris M."/>
            <person name="Balakrishnan C.N."/>
            <person name="Sinha S."/>
            <person name="Blatti C."/>
            <person name="London S.E."/>
            <person name="Li Y."/>
            <person name="Lin Y.C."/>
            <person name="George J."/>
            <person name="Sweedler J."/>
            <person name="Southey B."/>
            <person name="Gunaratne P."/>
            <person name="Watson M."/>
            <person name="Nam K."/>
            <person name="Backstrom N."/>
            <person name="Smeds L."/>
            <person name="Nabholz B."/>
            <person name="Itoh Y."/>
            <person name="Whitney O."/>
            <person name="Pfenning A.R."/>
            <person name="Howard J."/>
            <person name="Volker M."/>
            <person name="Skinner B.M."/>
            <person name="Griffin D.K."/>
            <person name="Ye L."/>
            <person name="McLaren W.M."/>
            <person name="Flicek P."/>
            <person name="Quesada V."/>
            <person name="Velasco G."/>
            <person name="Lopez-Otin C."/>
            <person name="Puente X.S."/>
            <person name="Olender T."/>
            <person name="Lancet D."/>
            <person name="Smit A.F."/>
            <person name="Hubley R."/>
            <person name="Konkel M.K."/>
            <person name="Walker J.A."/>
            <person name="Batzer M.A."/>
            <person name="Gu W."/>
            <person name="Pollock D.D."/>
            <person name="Chen L."/>
            <person name="Cheng Z."/>
            <person name="Eichler E.E."/>
            <person name="Stapley J."/>
            <person name="Slate J."/>
            <person name="Ekblom R."/>
            <person name="Birkhead T."/>
            <person name="Burke T."/>
            <person name="Burt D."/>
            <person name="Scharff C."/>
            <person name="Adam I."/>
            <person name="Richard H."/>
            <person name="Sultan M."/>
            <person name="Soldatov A."/>
            <person name="Lehrach H."/>
            <person name="Edwards S.V."/>
            <person name="Yang S.P."/>
            <person name="Li X."/>
            <person name="Graves T."/>
            <person name="Fulton L."/>
            <person name="Nelson J."/>
            <person name="Chinwalla A."/>
            <person name="Hou S."/>
            <person name="Mardis E.R."/>
            <person name="Wilson R.K."/>
        </authorList>
    </citation>
    <scope>NUCLEOTIDE SEQUENCE [LARGE SCALE GENOMIC DNA]</scope>
</reference>
<protein>
    <submittedName>
        <fullName evidence="11">CD34 molecule</fullName>
    </submittedName>
</protein>
<dbReference type="GO" id="GO:0007165">
    <property type="term" value="P:signal transduction"/>
    <property type="evidence" value="ECO:0007669"/>
    <property type="project" value="Ensembl"/>
</dbReference>
<dbReference type="GO" id="GO:0001935">
    <property type="term" value="P:endothelial cell proliferation"/>
    <property type="evidence" value="ECO:0007669"/>
    <property type="project" value="Ensembl"/>
</dbReference>
<dbReference type="GO" id="GO:0071971">
    <property type="term" value="P:extracellular exosome assembly"/>
    <property type="evidence" value="ECO:0007669"/>
    <property type="project" value="Ensembl"/>
</dbReference>
<feature type="compositionally biased region" description="Polar residues" evidence="8">
    <location>
        <begin position="347"/>
        <end position="362"/>
    </location>
</feature>
<dbReference type="GO" id="GO:0038001">
    <property type="term" value="P:paracrine signaling"/>
    <property type="evidence" value="ECO:0007669"/>
    <property type="project" value="Ensembl"/>
</dbReference>
<keyword evidence="3 10" id="KW-0732">Signal</keyword>
<dbReference type="GO" id="GO:0060290">
    <property type="term" value="P:transdifferentiation"/>
    <property type="evidence" value="ECO:0007669"/>
    <property type="project" value="Ensembl"/>
</dbReference>
<keyword evidence="4" id="KW-0130">Cell adhesion</keyword>
<dbReference type="GO" id="GO:0007160">
    <property type="term" value="P:cell-matrix adhesion"/>
    <property type="evidence" value="ECO:0007669"/>
    <property type="project" value="TreeGrafter"/>
</dbReference>
<evidence type="ECO:0000256" key="10">
    <source>
        <dbReference type="SAM" id="SignalP"/>
    </source>
</evidence>
<evidence type="ECO:0000256" key="2">
    <source>
        <dbReference type="ARBA" id="ARBA00022692"/>
    </source>
</evidence>
<dbReference type="PANTHER" id="PTHR16677">
    <property type="entry name" value="HEMATOPOIETIC PROGENITOR CELL ANTIGEN CD34"/>
    <property type="match status" value="1"/>
</dbReference>
<dbReference type="GO" id="GO:2001214">
    <property type="term" value="P:positive regulation of vasculogenesis"/>
    <property type="evidence" value="ECO:0007669"/>
    <property type="project" value="Ensembl"/>
</dbReference>